<dbReference type="CDD" id="cd00055">
    <property type="entry name" value="EGF_Lam"/>
    <property type="match status" value="1"/>
</dbReference>
<sequence>MHCYVRVHDVEHAPGGVSTQKSWSYKLSRKTKIPFTTPYLQAKTLTGLSGGTRYEVSVSAVYSGSQRVSAPKKIVNTKTTSMGNFAMDDGDKYEVKPKELECNCSEPGMVACTRMHETIECTCYPGYTGRWCESCSSGHYRDEKECKPCPCVNVTSSGNCTLDKAGEVTCTSCLLGHRGLLCDACMTGYHWQEDQCVPLNCLSFSVCAEQQDDPDCSDCIFLTRSLTPPTAQKGFAPTIADGTIPLIAVIVTLGVILLVAGTATCYRYWSYRRSRPRLPFWSIELREEKLNLSSEYQYQHLDAATSKDIQAITTDDVEPDNLVTPQPSLTSFQKCYKTMDI</sequence>
<protein>
    <submittedName>
        <fullName evidence="4">Multiple epidermal growth factor-like domains protein 9</fullName>
    </submittedName>
</protein>
<keyword evidence="1" id="KW-1133">Transmembrane helix</keyword>
<dbReference type="SMART" id="SM00180">
    <property type="entry name" value="EGF_Lam"/>
    <property type="match status" value="2"/>
</dbReference>
<dbReference type="GeneID" id="111088823"/>
<organism evidence="3 4">
    <name type="scientific">Limulus polyphemus</name>
    <name type="common">Atlantic horseshoe crab</name>
    <dbReference type="NCBI Taxonomy" id="6850"/>
    <lineage>
        <taxon>Eukaryota</taxon>
        <taxon>Metazoa</taxon>
        <taxon>Ecdysozoa</taxon>
        <taxon>Arthropoda</taxon>
        <taxon>Chelicerata</taxon>
        <taxon>Merostomata</taxon>
        <taxon>Xiphosura</taxon>
        <taxon>Limulidae</taxon>
        <taxon>Limulus</taxon>
    </lineage>
</organism>
<evidence type="ECO:0000313" key="3">
    <source>
        <dbReference type="Proteomes" id="UP000694941"/>
    </source>
</evidence>
<evidence type="ECO:0000313" key="4">
    <source>
        <dbReference type="RefSeq" id="XP_022255603.1"/>
    </source>
</evidence>
<dbReference type="Pfam" id="PF00053">
    <property type="entry name" value="EGF_laminin"/>
    <property type="match status" value="1"/>
</dbReference>
<dbReference type="RefSeq" id="XP_022255603.1">
    <property type="nucleotide sequence ID" value="XM_022399895.1"/>
</dbReference>
<keyword evidence="1" id="KW-0472">Membrane</keyword>
<evidence type="ECO:0000259" key="2">
    <source>
        <dbReference type="PROSITE" id="PS01248"/>
    </source>
</evidence>
<dbReference type="PROSITE" id="PS01248">
    <property type="entry name" value="EGF_LAM_1"/>
    <property type="match status" value="1"/>
</dbReference>
<keyword evidence="1" id="KW-0812">Transmembrane</keyword>
<feature type="domain" description="Laminin EGF-like" evidence="2">
    <location>
        <begin position="121"/>
        <end position="151"/>
    </location>
</feature>
<reference evidence="4" key="1">
    <citation type="submission" date="2025-08" db="UniProtKB">
        <authorList>
            <consortium name="RefSeq"/>
        </authorList>
    </citation>
    <scope>IDENTIFICATION</scope>
    <source>
        <tissue evidence="4">Muscle</tissue>
    </source>
</reference>
<dbReference type="Proteomes" id="UP000694941">
    <property type="component" value="Unplaced"/>
</dbReference>
<keyword evidence="3" id="KW-1185">Reference proteome</keyword>
<evidence type="ECO:0000256" key="1">
    <source>
        <dbReference type="SAM" id="Phobius"/>
    </source>
</evidence>
<accession>A0ABM1TI97</accession>
<proteinExistence type="predicted"/>
<dbReference type="Gene3D" id="2.10.25.10">
    <property type="entry name" value="Laminin"/>
    <property type="match status" value="1"/>
</dbReference>
<gene>
    <name evidence="4" type="primary">LOC111088823</name>
</gene>
<name>A0ABM1TI97_LIMPO</name>
<dbReference type="InterPro" id="IPR002049">
    <property type="entry name" value="LE_dom"/>
</dbReference>
<feature type="transmembrane region" description="Helical" evidence="1">
    <location>
        <begin position="246"/>
        <end position="269"/>
    </location>
</feature>